<evidence type="ECO:0000256" key="2">
    <source>
        <dbReference type="ARBA" id="ARBA00023136"/>
    </source>
</evidence>
<reference evidence="7" key="1">
    <citation type="submission" date="2023-07" db="EMBL/GenBank/DDBJ databases">
        <authorList>
            <person name="Stuckert A."/>
        </authorList>
    </citation>
    <scope>NUCLEOTIDE SEQUENCE</scope>
</reference>
<evidence type="ECO:0000256" key="3">
    <source>
        <dbReference type="ARBA" id="ARBA00023319"/>
    </source>
</evidence>
<evidence type="ECO:0000313" key="7">
    <source>
        <dbReference type="EMBL" id="CAJ0964211.1"/>
    </source>
</evidence>
<accession>A0ABN9MFU6</accession>
<dbReference type="PANTHER" id="PTHR24100">
    <property type="entry name" value="BUTYROPHILIN"/>
    <property type="match status" value="1"/>
</dbReference>
<name>A0ABN9MFU6_9NEOB</name>
<dbReference type="PANTHER" id="PTHR24100:SF155">
    <property type="entry name" value="CD276 ANTIGEN"/>
    <property type="match status" value="1"/>
</dbReference>
<feature type="region of interest" description="Disordered" evidence="4">
    <location>
        <begin position="286"/>
        <end position="353"/>
    </location>
</feature>
<evidence type="ECO:0000313" key="8">
    <source>
        <dbReference type="Proteomes" id="UP001176940"/>
    </source>
</evidence>
<keyword evidence="5" id="KW-1133">Transmembrane helix</keyword>
<dbReference type="InterPro" id="IPR053896">
    <property type="entry name" value="BTN3A2-like_Ig-C"/>
</dbReference>
<feature type="domain" description="Ig-like" evidence="6">
    <location>
        <begin position="150"/>
        <end position="241"/>
    </location>
</feature>
<comment type="caution">
    <text evidence="7">The sequence shown here is derived from an EMBL/GenBank/DDBJ whole genome shotgun (WGS) entry which is preliminary data.</text>
</comment>
<feature type="compositionally biased region" description="Acidic residues" evidence="4">
    <location>
        <begin position="286"/>
        <end position="297"/>
    </location>
</feature>
<evidence type="ECO:0000256" key="1">
    <source>
        <dbReference type="ARBA" id="ARBA00004370"/>
    </source>
</evidence>
<sequence>MSPRDGKGKQTEHGPAHRAAVRTAPTVPGSIEVIVPDFPVTGILDEDVILPCSFSPPHGFSLQDLSVFWEITKLQQVHAYTQGQEQLEKQDPKFINRTQLFLGQLPAGNMSLLLHKVSLSDEGSYTCFVNVGNSSSAAVSLQVAAFYTKPTLHMDPSEGLKPGDQVTVTCHTYRGYPQAEILWQDGSGKNLTENITASQVANEEGLFHVQSAIRVILETNDTYTCLVYNPLLQMVTHASLSVTGQHLSFPLVVVWVTVGLCACLFGLLVALACVCRKHLKQSCEEEQEEAGNEEREENGELKTAMQPLKSSSAEAPNKRTSDRSTSSSLAILEIRARAPGSREEDRERPLLTV</sequence>
<dbReference type="InterPro" id="IPR013783">
    <property type="entry name" value="Ig-like_fold"/>
</dbReference>
<dbReference type="Pfam" id="PF07686">
    <property type="entry name" value="V-set"/>
    <property type="match status" value="1"/>
</dbReference>
<evidence type="ECO:0000256" key="5">
    <source>
        <dbReference type="SAM" id="Phobius"/>
    </source>
</evidence>
<dbReference type="SUPFAM" id="SSF48726">
    <property type="entry name" value="Immunoglobulin"/>
    <property type="match status" value="2"/>
</dbReference>
<feature type="domain" description="Ig-like" evidence="6">
    <location>
        <begin position="28"/>
        <end position="140"/>
    </location>
</feature>
<dbReference type="EMBL" id="CAUEEQ010059448">
    <property type="protein sequence ID" value="CAJ0964211.1"/>
    <property type="molecule type" value="Genomic_DNA"/>
</dbReference>
<dbReference type="Pfam" id="PF22705">
    <property type="entry name" value="C2-set_3"/>
    <property type="match status" value="1"/>
</dbReference>
<feature type="compositionally biased region" description="Basic and acidic residues" evidence="4">
    <location>
        <begin position="1"/>
        <end position="15"/>
    </location>
</feature>
<feature type="compositionally biased region" description="Basic and acidic residues" evidence="4">
    <location>
        <begin position="334"/>
        <end position="353"/>
    </location>
</feature>
<organism evidence="7 8">
    <name type="scientific">Ranitomeya imitator</name>
    <name type="common">mimic poison frog</name>
    <dbReference type="NCBI Taxonomy" id="111125"/>
    <lineage>
        <taxon>Eukaryota</taxon>
        <taxon>Metazoa</taxon>
        <taxon>Chordata</taxon>
        <taxon>Craniata</taxon>
        <taxon>Vertebrata</taxon>
        <taxon>Euteleostomi</taxon>
        <taxon>Amphibia</taxon>
        <taxon>Batrachia</taxon>
        <taxon>Anura</taxon>
        <taxon>Neobatrachia</taxon>
        <taxon>Hyloidea</taxon>
        <taxon>Dendrobatidae</taxon>
        <taxon>Dendrobatinae</taxon>
        <taxon>Ranitomeya</taxon>
    </lineage>
</organism>
<dbReference type="InterPro" id="IPR036179">
    <property type="entry name" value="Ig-like_dom_sf"/>
</dbReference>
<proteinExistence type="predicted"/>
<dbReference type="Proteomes" id="UP001176940">
    <property type="component" value="Unassembled WGS sequence"/>
</dbReference>
<keyword evidence="5" id="KW-0812">Transmembrane</keyword>
<dbReference type="PROSITE" id="PS50835">
    <property type="entry name" value="IG_LIKE"/>
    <property type="match status" value="2"/>
</dbReference>
<dbReference type="InterPro" id="IPR007110">
    <property type="entry name" value="Ig-like_dom"/>
</dbReference>
<keyword evidence="2 5" id="KW-0472">Membrane</keyword>
<gene>
    <name evidence="7" type="ORF">RIMI_LOCUS18991174</name>
</gene>
<comment type="subcellular location">
    <subcellularLocation>
        <location evidence="1">Membrane</location>
    </subcellularLocation>
</comment>
<dbReference type="InterPro" id="IPR003599">
    <property type="entry name" value="Ig_sub"/>
</dbReference>
<protein>
    <recommendedName>
        <fullName evidence="6">Ig-like domain-containing protein</fullName>
    </recommendedName>
</protein>
<evidence type="ECO:0000259" key="6">
    <source>
        <dbReference type="PROSITE" id="PS50835"/>
    </source>
</evidence>
<feature type="region of interest" description="Disordered" evidence="4">
    <location>
        <begin position="1"/>
        <end position="22"/>
    </location>
</feature>
<keyword evidence="8" id="KW-1185">Reference proteome</keyword>
<dbReference type="InterPro" id="IPR013106">
    <property type="entry name" value="Ig_V-set"/>
</dbReference>
<feature type="transmembrane region" description="Helical" evidence="5">
    <location>
        <begin position="249"/>
        <end position="274"/>
    </location>
</feature>
<dbReference type="InterPro" id="IPR050504">
    <property type="entry name" value="IgSF_BTN/MOG"/>
</dbReference>
<evidence type="ECO:0000256" key="4">
    <source>
        <dbReference type="SAM" id="MobiDB-lite"/>
    </source>
</evidence>
<keyword evidence="3" id="KW-0393">Immunoglobulin domain</keyword>
<dbReference type="Gene3D" id="2.60.40.10">
    <property type="entry name" value="Immunoglobulins"/>
    <property type="match status" value="2"/>
</dbReference>
<dbReference type="SMART" id="SM00409">
    <property type="entry name" value="IG"/>
    <property type="match status" value="2"/>
</dbReference>